<reference evidence="3 4" key="1">
    <citation type="submission" date="2020-01" db="EMBL/GenBank/DDBJ databases">
        <title>Whole-genome sequence of Heliobacterium undosum DSM 13378.</title>
        <authorList>
            <person name="Kyndt J.A."/>
            <person name="Meyer T.E."/>
        </authorList>
    </citation>
    <scope>NUCLEOTIDE SEQUENCE [LARGE SCALE GENOMIC DNA]</scope>
    <source>
        <strain evidence="3 4">DSM 13378</strain>
    </source>
</reference>
<feature type="chain" id="PRO_5032471842" evidence="1">
    <location>
        <begin position="31"/>
        <end position="472"/>
    </location>
</feature>
<dbReference type="GO" id="GO:0030288">
    <property type="term" value="C:outer membrane-bounded periplasmic space"/>
    <property type="evidence" value="ECO:0007669"/>
    <property type="project" value="TreeGrafter"/>
</dbReference>
<dbReference type="InterPro" id="IPR013693">
    <property type="entry name" value="SpoIID/LytB_N"/>
</dbReference>
<evidence type="ECO:0000313" key="4">
    <source>
        <dbReference type="Proteomes" id="UP000463470"/>
    </source>
</evidence>
<dbReference type="InterPro" id="IPR051922">
    <property type="entry name" value="Bact_Sporulation_Assoc"/>
</dbReference>
<dbReference type="Proteomes" id="UP000463470">
    <property type="component" value="Unassembled WGS sequence"/>
</dbReference>
<protein>
    <submittedName>
        <fullName evidence="3">SpoIID/LytB domain-containing protein</fullName>
    </submittedName>
</protein>
<comment type="caution">
    <text evidence="3">The sequence shown here is derived from an EMBL/GenBank/DDBJ whole genome shotgun (WGS) entry which is preliminary data.</text>
</comment>
<feature type="signal peptide" evidence="1">
    <location>
        <begin position="1"/>
        <end position="30"/>
    </location>
</feature>
<feature type="domain" description="Sporulation stage II protein D amidase enhancer LytB N-terminal" evidence="2">
    <location>
        <begin position="138"/>
        <end position="229"/>
    </location>
</feature>
<dbReference type="GO" id="GO:0030435">
    <property type="term" value="P:sporulation resulting in formation of a cellular spore"/>
    <property type="evidence" value="ECO:0007669"/>
    <property type="project" value="InterPro"/>
</dbReference>
<dbReference type="OrthoDB" id="9794671at2"/>
<evidence type="ECO:0000259" key="2">
    <source>
        <dbReference type="Pfam" id="PF08486"/>
    </source>
</evidence>
<evidence type="ECO:0000256" key="1">
    <source>
        <dbReference type="SAM" id="SignalP"/>
    </source>
</evidence>
<evidence type="ECO:0000313" key="3">
    <source>
        <dbReference type="EMBL" id="MZP30952.1"/>
    </source>
</evidence>
<keyword evidence="4" id="KW-1185">Reference proteome</keyword>
<proteinExistence type="predicted"/>
<dbReference type="RefSeq" id="WP_161259472.1">
    <property type="nucleotide sequence ID" value="NZ_WXEY01000022.1"/>
</dbReference>
<dbReference type="AlphaFoldDB" id="A0A845L2W7"/>
<organism evidence="3 4">
    <name type="scientific">Heliomicrobium undosum</name>
    <dbReference type="NCBI Taxonomy" id="121734"/>
    <lineage>
        <taxon>Bacteria</taxon>
        <taxon>Bacillati</taxon>
        <taxon>Bacillota</taxon>
        <taxon>Clostridia</taxon>
        <taxon>Eubacteriales</taxon>
        <taxon>Heliobacteriaceae</taxon>
        <taxon>Heliomicrobium</taxon>
    </lineage>
</organism>
<gene>
    <name evidence="3" type="ORF">GTO91_14640</name>
</gene>
<dbReference type="PANTHER" id="PTHR30032">
    <property type="entry name" value="N-ACETYLMURAMOYL-L-ALANINE AMIDASE-RELATED"/>
    <property type="match status" value="1"/>
</dbReference>
<dbReference type="InterPro" id="IPR013486">
    <property type="entry name" value="SpoIID/LytB"/>
</dbReference>
<dbReference type="Pfam" id="PF08486">
    <property type="entry name" value="SpoIID"/>
    <property type="match status" value="1"/>
</dbReference>
<accession>A0A845L2W7</accession>
<dbReference type="PANTHER" id="PTHR30032:SF4">
    <property type="entry name" value="AMIDASE ENHANCER"/>
    <property type="match status" value="1"/>
</dbReference>
<keyword evidence="1" id="KW-0732">Signal</keyword>
<dbReference type="EMBL" id="WXEY01000022">
    <property type="protein sequence ID" value="MZP30952.1"/>
    <property type="molecule type" value="Genomic_DNA"/>
</dbReference>
<name>A0A845L2W7_9FIRM</name>
<sequence>MSVNKRTALAILLALFSVFSLSTGLGPAVAADREDRFELRVLIDQRSSVDIRVLSGTYQWYDEDLKTQVETVSPSDGWRASAAGSTVRLEKNGRSLAKAYGGPLLLQAMGAGENKIEVNGKKYRGSLRLYHLRSQGANSMALINVIDVESYLCGVVGQEIGMNAPEEAMKAQAVVSRTYALQQRERRRQTGEYYDLRADQGSQVYKGVDGEQANVLKAVDDTRGQVITFDGTIIEAVFHSNSGGYTEDARLVWNSDVPYLRGVPAPEDRYAEEWGGTAALAYHWRKNLTPAEIARKTQSLTGRDPGEVQRLRIVETSRSGRVTRLEVVGTRGTISIDRTKVRQLLDTPSTKFTLADDSGNYVALGYGAEGMKKNALPAGGTYAINSSGVAAVSGDFYVITPDGIGPAPKAQSTTAAGTIVIDGYGYGHGVGMSQWGAMGLARNGKRYTEIIEHYYNADRRDGRLLITSNWGK</sequence>
<dbReference type="NCBIfam" id="TIGR02669">
    <property type="entry name" value="SpoIID_LytB"/>
    <property type="match status" value="1"/>
</dbReference>